<dbReference type="Pfam" id="PF25275">
    <property type="entry name" value="Golvesin_C"/>
    <property type="match status" value="1"/>
</dbReference>
<dbReference type="Pfam" id="PF01510">
    <property type="entry name" value="Amidase_2"/>
    <property type="match status" value="1"/>
</dbReference>
<proteinExistence type="predicted"/>
<dbReference type="Gene3D" id="3.40.80.10">
    <property type="entry name" value="Peptidoglycan recognition protein-like"/>
    <property type="match status" value="1"/>
</dbReference>
<evidence type="ECO:0000256" key="4">
    <source>
        <dbReference type="ARBA" id="ARBA00023316"/>
    </source>
</evidence>
<dbReference type="Proteomes" id="UP000612899">
    <property type="component" value="Unassembled WGS sequence"/>
</dbReference>
<evidence type="ECO:0000256" key="5">
    <source>
        <dbReference type="SAM" id="SignalP"/>
    </source>
</evidence>
<dbReference type="InterPro" id="IPR033803">
    <property type="entry name" value="CBD-like_Golvesin-Xly"/>
</dbReference>
<protein>
    <recommendedName>
        <fullName evidence="2">N-acetylmuramoyl-L-alanine amidase</fullName>
        <ecNumber evidence="2">3.5.1.28</ecNumber>
    </recommendedName>
</protein>
<evidence type="ECO:0000259" key="6">
    <source>
        <dbReference type="SMART" id="SM00644"/>
    </source>
</evidence>
<dbReference type="InterPro" id="IPR036505">
    <property type="entry name" value="Amidase/PGRP_sf"/>
</dbReference>
<comment type="caution">
    <text evidence="7">The sequence shown here is derived from an EMBL/GenBank/DDBJ whole genome shotgun (WGS) entry which is preliminary data.</text>
</comment>
<evidence type="ECO:0000313" key="7">
    <source>
        <dbReference type="EMBL" id="GIH03361.1"/>
    </source>
</evidence>
<keyword evidence="4" id="KW-0961">Cell wall biogenesis/degradation</keyword>
<dbReference type="GO" id="GO:0071555">
    <property type="term" value="P:cell wall organization"/>
    <property type="evidence" value="ECO:0007669"/>
    <property type="project" value="UniProtKB-KW"/>
</dbReference>
<feature type="domain" description="N-acetylmuramoyl-L-alanine amidase" evidence="6">
    <location>
        <begin position="45"/>
        <end position="175"/>
    </location>
</feature>
<feature type="signal peptide" evidence="5">
    <location>
        <begin position="1"/>
        <end position="21"/>
    </location>
</feature>
<comment type="catalytic activity">
    <reaction evidence="1">
        <text>Hydrolyzes the link between N-acetylmuramoyl residues and L-amino acid residues in certain cell-wall glycopeptides.</text>
        <dbReference type="EC" id="3.5.1.28"/>
    </reaction>
</comment>
<keyword evidence="8" id="KW-1185">Reference proteome</keyword>
<evidence type="ECO:0000256" key="3">
    <source>
        <dbReference type="ARBA" id="ARBA00022801"/>
    </source>
</evidence>
<evidence type="ECO:0000256" key="1">
    <source>
        <dbReference type="ARBA" id="ARBA00001561"/>
    </source>
</evidence>
<dbReference type="GO" id="GO:0008745">
    <property type="term" value="F:N-acetylmuramoyl-L-alanine amidase activity"/>
    <property type="evidence" value="ECO:0007669"/>
    <property type="project" value="UniProtKB-EC"/>
</dbReference>
<evidence type="ECO:0000256" key="2">
    <source>
        <dbReference type="ARBA" id="ARBA00011901"/>
    </source>
</evidence>
<dbReference type="RefSeq" id="WP_203907278.1">
    <property type="nucleotide sequence ID" value="NZ_BONY01000007.1"/>
</dbReference>
<dbReference type="SUPFAM" id="SSF55846">
    <property type="entry name" value="N-acetylmuramoyl-L-alanine amidase-like"/>
    <property type="match status" value="1"/>
</dbReference>
<dbReference type="InterPro" id="IPR051206">
    <property type="entry name" value="NAMLAA_amidase_2"/>
</dbReference>
<gene>
    <name evidence="7" type="ORF">Rhe02_14280</name>
</gene>
<feature type="chain" id="PRO_5038722484" description="N-acetylmuramoyl-L-alanine amidase" evidence="5">
    <location>
        <begin position="22"/>
        <end position="330"/>
    </location>
</feature>
<dbReference type="SMART" id="SM00644">
    <property type="entry name" value="Ami_2"/>
    <property type="match status" value="1"/>
</dbReference>
<dbReference type="FunFam" id="3.40.80.10:FF:000006">
    <property type="entry name" value="N-acetylmuramoyl-L-alanine amidase"/>
    <property type="match status" value="1"/>
</dbReference>
<dbReference type="CDD" id="cd14488">
    <property type="entry name" value="CBM6-CBM35-CBM36_like_2"/>
    <property type="match status" value="1"/>
</dbReference>
<dbReference type="PANTHER" id="PTHR30417:SF1">
    <property type="entry name" value="N-ACETYLMURAMOYL-L-ALANINE AMIDASE AMID"/>
    <property type="match status" value="1"/>
</dbReference>
<keyword evidence="5" id="KW-0732">Signal</keyword>
<dbReference type="CDD" id="cd06583">
    <property type="entry name" value="PGRP"/>
    <property type="match status" value="1"/>
</dbReference>
<reference evidence="7" key="1">
    <citation type="submission" date="2021-01" db="EMBL/GenBank/DDBJ databases">
        <title>Whole genome shotgun sequence of Rhizocola hellebori NBRC 109834.</title>
        <authorList>
            <person name="Komaki H."/>
            <person name="Tamura T."/>
        </authorList>
    </citation>
    <scope>NUCLEOTIDE SEQUENCE</scope>
    <source>
        <strain evidence="7">NBRC 109834</strain>
    </source>
</reference>
<evidence type="ECO:0000313" key="8">
    <source>
        <dbReference type="Proteomes" id="UP000612899"/>
    </source>
</evidence>
<organism evidence="7 8">
    <name type="scientific">Rhizocola hellebori</name>
    <dbReference type="NCBI Taxonomy" id="1392758"/>
    <lineage>
        <taxon>Bacteria</taxon>
        <taxon>Bacillati</taxon>
        <taxon>Actinomycetota</taxon>
        <taxon>Actinomycetes</taxon>
        <taxon>Micromonosporales</taxon>
        <taxon>Micromonosporaceae</taxon>
        <taxon>Rhizocola</taxon>
    </lineage>
</organism>
<dbReference type="InterPro" id="IPR002502">
    <property type="entry name" value="Amidase_domain"/>
</dbReference>
<dbReference type="EMBL" id="BONY01000007">
    <property type="protein sequence ID" value="GIH03361.1"/>
    <property type="molecule type" value="Genomic_DNA"/>
</dbReference>
<sequence>MRRRTLLASGAAALVPGGVLATPGIALASTDYGPAAWVPANSANFTVANRETSHNIQYVVIHTTQGSYNGTISWIQNAASQVSAHYVVKSSNGAVTQMVREKDIAWHAANWTYNTQSIGIEHEGFVEQDGWYTEALYQSSAAIVRSVCAKYAIPKDRAHIIGHSEVPTATHTDPGPRWNWSYFMSLVNQTTPPPAWTSTVDNTTAGRFTASDNWGTSSYSTQRFGADYRYANPEAISDAAWYKFAVPATATYRVEAWYPALPGYNTAAPYIMATTTGNQVVYVDQRSGGGAWRNLGTFTFAGGDYNAVAVSRWTSGTGLVIADAVKLTRV</sequence>
<dbReference type="EC" id="3.5.1.28" evidence="2"/>
<dbReference type="AlphaFoldDB" id="A0A8J3Q465"/>
<name>A0A8J3Q465_9ACTN</name>
<accession>A0A8J3Q465</accession>
<keyword evidence="3" id="KW-0378">Hydrolase</keyword>
<dbReference type="PANTHER" id="PTHR30417">
    <property type="entry name" value="N-ACETYLMURAMOYL-L-ALANINE AMIDASE AMID"/>
    <property type="match status" value="1"/>
</dbReference>
<dbReference type="GO" id="GO:0009254">
    <property type="term" value="P:peptidoglycan turnover"/>
    <property type="evidence" value="ECO:0007669"/>
    <property type="project" value="TreeGrafter"/>
</dbReference>
<dbReference type="GO" id="GO:0009253">
    <property type="term" value="P:peptidoglycan catabolic process"/>
    <property type="evidence" value="ECO:0007669"/>
    <property type="project" value="InterPro"/>
</dbReference>